<gene>
    <name evidence="3" type="ORF">L0Y14_02165</name>
</gene>
<dbReference type="KEGG" id="eps:L0Y14_02165"/>
<proteinExistence type="predicted"/>
<evidence type="ECO:0000256" key="1">
    <source>
        <dbReference type="SAM" id="SignalP"/>
    </source>
</evidence>
<feature type="chain" id="PRO_5039950619" evidence="1">
    <location>
        <begin position="25"/>
        <end position="176"/>
    </location>
</feature>
<dbReference type="EMBL" id="CP090569">
    <property type="protein sequence ID" value="USF88073.1"/>
    <property type="molecule type" value="Genomic_DNA"/>
</dbReference>
<evidence type="ECO:0000313" key="3">
    <source>
        <dbReference type="EMBL" id="USF88073.1"/>
    </source>
</evidence>
<dbReference type="Pfam" id="PF04366">
    <property type="entry name" value="Ysc84"/>
    <property type="match status" value="1"/>
</dbReference>
<keyword evidence="4" id="KW-1185">Reference proteome</keyword>
<dbReference type="Proteomes" id="UP001056649">
    <property type="component" value="Chromosome"/>
</dbReference>
<evidence type="ECO:0000259" key="2">
    <source>
        <dbReference type="Pfam" id="PF04366"/>
    </source>
</evidence>
<accession>A0A9J6ZZF9</accession>
<sequence>MKLKQPFSLVLTLFLVIFSQLLQAWDANDVKKANEAIAEFKKADPDLQAFFDQARGYAVFPTVGKGGFGLGGAYGKGVVYEQGKPIGNTSVTQLTIGFQLGGQAYREVIFFKDKKTLDDFKQGNYELGAQASAVAVKAGVSADADYKNGVAVFTIAKGGLMYEASVGGQKFSYTPK</sequence>
<name>A0A9J6ZZF9_9GAMM</name>
<dbReference type="AlphaFoldDB" id="A0A9J6ZZF9"/>
<feature type="domain" description="Ysc84 actin-binding" evidence="2">
    <location>
        <begin position="93"/>
        <end position="171"/>
    </location>
</feature>
<protein>
    <submittedName>
        <fullName evidence="3">Lipid-binding SYLF domain-containing protein</fullName>
    </submittedName>
</protein>
<feature type="signal peptide" evidence="1">
    <location>
        <begin position="1"/>
        <end position="24"/>
    </location>
</feature>
<dbReference type="CDD" id="cd11524">
    <property type="entry name" value="SYLF"/>
    <property type="match status" value="1"/>
</dbReference>
<organism evidence="3 4">
    <name type="scientific">Candidatus Endoriftia persephonae</name>
    <dbReference type="NCBI Taxonomy" id="393765"/>
    <lineage>
        <taxon>Bacteria</taxon>
        <taxon>Pseudomonadati</taxon>
        <taxon>Pseudomonadota</taxon>
        <taxon>Gammaproteobacteria</taxon>
        <taxon>Chromatiales</taxon>
        <taxon>Sedimenticolaceae</taxon>
        <taxon>Candidatus Endoriftia</taxon>
    </lineage>
</organism>
<evidence type="ECO:0000313" key="4">
    <source>
        <dbReference type="Proteomes" id="UP001056649"/>
    </source>
</evidence>
<reference evidence="3" key="1">
    <citation type="journal article" date="2022" name="Mol. Ecol. Resour.">
        <title>The complete and closed genome of the facultative generalist Candidatus Endoriftia persephone from deep-sea hydrothermal vents.</title>
        <authorList>
            <person name="de Oliveira A.L."/>
            <person name="Srivastava A."/>
            <person name="Espada-Hinojosa S."/>
            <person name="Bright M."/>
        </authorList>
    </citation>
    <scope>NUCLEOTIDE SEQUENCE</scope>
    <source>
        <strain evidence="3">Tica-EPR-9o50.N</strain>
    </source>
</reference>
<dbReference type="InterPro" id="IPR007461">
    <property type="entry name" value="Ysc84_actin-binding"/>
</dbReference>
<dbReference type="RefSeq" id="WP_005958574.1">
    <property type="nucleotide sequence ID" value="NZ_CP090569.1"/>
</dbReference>
<keyword evidence="1" id="KW-0732">Signal</keyword>